<accession>A0A5L8KY59</accession>
<name>A0A5L8KY59_CAMFE</name>
<dbReference type="EMBL" id="AACCXM010000014">
    <property type="protein sequence ID" value="EAK0469409.1"/>
    <property type="molecule type" value="Genomic_DNA"/>
</dbReference>
<evidence type="ECO:0000313" key="3">
    <source>
        <dbReference type="Proteomes" id="UP000557842"/>
    </source>
</evidence>
<evidence type="ECO:0000313" key="2">
    <source>
        <dbReference type="EMBL" id="EAK0469409.1"/>
    </source>
</evidence>
<gene>
    <name evidence="2" type="ORF">AAH24_08605</name>
    <name evidence="1" type="ORF">BVH53_08515</name>
</gene>
<organism evidence="2">
    <name type="scientific">Campylobacter fetus</name>
    <dbReference type="NCBI Taxonomy" id="196"/>
    <lineage>
        <taxon>Bacteria</taxon>
        <taxon>Pseudomonadati</taxon>
        <taxon>Campylobacterota</taxon>
        <taxon>Epsilonproteobacteria</taxon>
        <taxon>Campylobacterales</taxon>
        <taxon>Campylobacteraceae</taxon>
        <taxon>Campylobacter</taxon>
    </lineage>
</organism>
<evidence type="ECO:0000313" key="1">
    <source>
        <dbReference type="EMBL" id="EAI5408730.1"/>
    </source>
</evidence>
<proteinExistence type="predicted"/>
<reference evidence="2 3" key="1">
    <citation type="submission" date="2018-05" db="EMBL/GenBank/DDBJ databases">
        <authorList>
            <consortium name="PulseNet: The National Subtyping Network for Foodborne Disease Surveillance"/>
            <person name="Tarr C.L."/>
            <person name="Trees E."/>
            <person name="Katz L.S."/>
            <person name="Carleton-Romer H.A."/>
            <person name="Stroika S."/>
            <person name="Kucerova Z."/>
            <person name="Roache K.F."/>
            <person name="Sabol A.L."/>
            <person name="Besser J."/>
            <person name="Gerner-Smidt P."/>
        </authorList>
    </citation>
    <scope>NUCLEOTIDE SEQUENCE</scope>
    <source>
        <strain evidence="1 3">2016D-0221</strain>
        <strain evidence="2">D4313</strain>
    </source>
</reference>
<dbReference type="AlphaFoldDB" id="A0A5L8KY59"/>
<dbReference type="EMBL" id="AABQDW010000022">
    <property type="protein sequence ID" value="EAI5408730.1"/>
    <property type="molecule type" value="Genomic_DNA"/>
</dbReference>
<protein>
    <submittedName>
        <fullName evidence="2">Uncharacterized protein</fullName>
    </submittedName>
</protein>
<sequence length="75" mass="8525">MREPVRPPPPTKAPLTGCPDRVHAKAFAFLTLIICGFVPKCTNLTCLSIKRFALNFLWAYSVFKRYANVLNRVED</sequence>
<dbReference type="Proteomes" id="UP000557842">
    <property type="component" value="Unassembled WGS sequence"/>
</dbReference>
<comment type="caution">
    <text evidence="2">The sequence shown here is derived from an EMBL/GenBank/DDBJ whole genome shotgun (WGS) entry which is preliminary data.</text>
</comment>